<evidence type="ECO:0000313" key="6">
    <source>
        <dbReference type="Proteomes" id="UP000176571"/>
    </source>
</evidence>
<dbReference type="SMART" id="SM00279">
    <property type="entry name" value="HhH2"/>
    <property type="match status" value="1"/>
</dbReference>
<protein>
    <recommendedName>
        <fullName evidence="4">5'-3' exonuclease domain-containing protein</fullName>
    </recommendedName>
</protein>
<dbReference type="Gene3D" id="3.40.50.1010">
    <property type="entry name" value="5'-nuclease"/>
    <property type="match status" value="1"/>
</dbReference>
<dbReference type="PANTHER" id="PTHR42646">
    <property type="entry name" value="FLAP ENDONUCLEASE XNI"/>
    <property type="match status" value="1"/>
</dbReference>
<dbReference type="Pfam" id="PF02739">
    <property type="entry name" value="5_3_exonuc_N"/>
    <property type="match status" value="1"/>
</dbReference>
<dbReference type="Pfam" id="PF01367">
    <property type="entry name" value="5_3_exonuc"/>
    <property type="match status" value="1"/>
</dbReference>
<reference evidence="5 6" key="1">
    <citation type="journal article" date="2016" name="Nat. Commun.">
        <title>Thousands of microbial genomes shed light on interconnected biogeochemical processes in an aquifer system.</title>
        <authorList>
            <person name="Anantharaman K."/>
            <person name="Brown C.T."/>
            <person name="Hug L.A."/>
            <person name="Sharon I."/>
            <person name="Castelle C.J."/>
            <person name="Probst A.J."/>
            <person name="Thomas B.C."/>
            <person name="Singh A."/>
            <person name="Wilkins M.J."/>
            <person name="Karaoz U."/>
            <person name="Brodie E.L."/>
            <person name="Williams K.H."/>
            <person name="Hubbard S.S."/>
            <person name="Banfield J.F."/>
        </authorList>
    </citation>
    <scope>NUCLEOTIDE SEQUENCE [LARGE SCALE GENOMIC DNA]</scope>
</reference>
<dbReference type="FunFam" id="1.10.150.20:FF:000003">
    <property type="entry name" value="DNA polymerase I"/>
    <property type="match status" value="1"/>
</dbReference>
<organism evidence="5 6">
    <name type="scientific">Candidatus Colwellbacteria bacterium RIFCSPLOWO2_12_FULL_43_11</name>
    <dbReference type="NCBI Taxonomy" id="1797693"/>
    <lineage>
        <taxon>Bacteria</taxon>
        <taxon>Candidatus Colwelliibacteriota</taxon>
    </lineage>
</organism>
<name>A0A1G1ZAR6_9BACT</name>
<dbReference type="InterPro" id="IPR036279">
    <property type="entry name" value="5-3_exonuclease_C_sf"/>
</dbReference>
<dbReference type="InterPro" id="IPR038969">
    <property type="entry name" value="FEN"/>
</dbReference>
<keyword evidence="1" id="KW-0540">Nuclease</keyword>
<sequence length="298" mass="32599">MKDTLLLIDANSLIHRAYHALPPFTSKNGKPAGALYGVSSILLNIFRDGLDGVKPSYIIAAFDTPEPTFRDKEYKDYKATRAKTEDDLISQLKESQNLIRAFGIKTIELPGWEADDIIATLAEKFKRSESIEKIMIFSGDLDSLQVVDGNKVVSVVPQKGITNTTTYNEEGVMGRFGVLPVAVADYKGLVGDKSDNIPGVPGIGPKTASALINKFGTLEAAYEELESMGLSDLKLQAKLKDHKEQALMSKRLALLDRQAPIEVTLKDLGEPIDLKGASVLSYLEELGFKSLIERLGKL</sequence>
<dbReference type="InterPro" id="IPR029060">
    <property type="entry name" value="PIN-like_dom_sf"/>
</dbReference>
<evidence type="ECO:0000259" key="4">
    <source>
        <dbReference type="SMART" id="SM00475"/>
    </source>
</evidence>
<dbReference type="SUPFAM" id="SSF47807">
    <property type="entry name" value="5' to 3' exonuclease, C-terminal subdomain"/>
    <property type="match status" value="1"/>
</dbReference>
<dbReference type="EMBL" id="MHJB01000034">
    <property type="protein sequence ID" value="OGY60960.1"/>
    <property type="molecule type" value="Genomic_DNA"/>
</dbReference>
<dbReference type="STRING" id="1797693.A3F99_00925"/>
<dbReference type="GO" id="GO:0003677">
    <property type="term" value="F:DNA binding"/>
    <property type="evidence" value="ECO:0007669"/>
    <property type="project" value="UniProtKB-KW"/>
</dbReference>
<evidence type="ECO:0000256" key="2">
    <source>
        <dbReference type="ARBA" id="ARBA00022801"/>
    </source>
</evidence>
<evidence type="ECO:0000313" key="5">
    <source>
        <dbReference type="EMBL" id="OGY60960.1"/>
    </source>
</evidence>
<dbReference type="SMART" id="SM00475">
    <property type="entry name" value="53EXOc"/>
    <property type="match status" value="1"/>
</dbReference>
<dbReference type="InterPro" id="IPR008918">
    <property type="entry name" value="HhH2"/>
</dbReference>
<dbReference type="GO" id="GO:0017108">
    <property type="term" value="F:5'-flap endonuclease activity"/>
    <property type="evidence" value="ECO:0007669"/>
    <property type="project" value="InterPro"/>
</dbReference>
<keyword evidence="3" id="KW-0238">DNA-binding</keyword>
<accession>A0A1G1ZAR6</accession>
<dbReference type="Proteomes" id="UP000176571">
    <property type="component" value="Unassembled WGS sequence"/>
</dbReference>
<dbReference type="InterPro" id="IPR020046">
    <property type="entry name" value="5-3_exonucl_a-hlix_arch_N"/>
</dbReference>
<dbReference type="CDD" id="cd09898">
    <property type="entry name" value="H3TH_53EXO"/>
    <property type="match status" value="1"/>
</dbReference>
<dbReference type="GO" id="GO:0008409">
    <property type="term" value="F:5'-3' exonuclease activity"/>
    <property type="evidence" value="ECO:0007669"/>
    <property type="project" value="InterPro"/>
</dbReference>
<gene>
    <name evidence="5" type="ORF">A3F99_00925</name>
</gene>
<feature type="domain" description="5'-3' exonuclease" evidence="4">
    <location>
        <begin position="1"/>
        <end position="271"/>
    </location>
</feature>
<dbReference type="Gene3D" id="1.10.150.20">
    <property type="entry name" value="5' to 3' exonuclease, C-terminal subdomain"/>
    <property type="match status" value="1"/>
</dbReference>
<dbReference type="InterPro" id="IPR002421">
    <property type="entry name" value="5-3_exonuclease"/>
</dbReference>
<evidence type="ECO:0000256" key="3">
    <source>
        <dbReference type="ARBA" id="ARBA00023125"/>
    </source>
</evidence>
<dbReference type="InterPro" id="IPR020045">
    <property type="entry name" value="DNA_polI_H3TH"/>
</dbReference>
<dbReference type="AlphaFoldDB" id="A0A1G1ZAR6"/>
<keyword evidence="2" id="KW-0378">Hydrolase</keyword>
<comment type="caution">
    <text evidence="5">The sequence shown here is derived from an EMBL/GenBank/DDBJ whole genome shotgun (WGS) entry which is preliminary data.</text>
</comment>
<dbReference type="PANTHER" id="PTHR42646:SF2">
    <property type="entry name" value="5'-3' EXONUCLEASE FAMILY PROTEIN"/>
    <property type="match status" value="1"/>
</dbReference>
<evidence type="ECO:0000256" key="1">
    <source>
        <dbReference type="ARBA" id="ARBA00022722"/>
    </source>
</evidence>
<proteinExistence type="predicted"/>
<dbReference type="SUPFAM" id="SSF88723">
    <property type="entry name" value="PIN domain-like"/>
    <property type="match status" value="1"/>
</dbReference>
<dbReference type="GO" id="GO:0033567">
    <property type="term" value="P:DNA replication, Okazaki fragment processing"/>
    <property type="evidence" value="ECO:0007669"/>
    <property type="project" value="InterPro"/>
</dbReference>
<dbReference type="CDD" id="cd09859">
    <property type="entry name" value="PIN_53EXO"/>
    <property type="match status" value="1"/>
</dbReference>